<dbReference type="Proteomes" id="UP000628017">
    <property type="component" value="Unassembled WGS sequence"/>
</dbReference>
<dbReference type="SUPFAM" id="SSF53187">
    <property type="entry name" value="Zn-dependent exopeptidases"/>
    <property type="match status" value="1"/>
</dbReference>
<reference evidence="1" key="1">
    <citation type="journal article" date="2014" name="Int. J. Syst. Evol. Microbiol.">
        <title>Complete genome sequence of Corynebacterium casei LMG S-19264T (=DSM 44701T), isolated from a smear-ripened cheese.</title>
        <authorList>
            <consortium name="US DOE Joint Genome Institute (JGI-PGF)"/>
            <person name="Walter F."/>
            <person name="Albersmeier A."/>
            <person name="Kalinowski J."/>
            <person name="Ruckert C."/>
        </authorList>
    </citation>
    <scope>NUCLEOTIDE SEQUENCE</scope>
    <source>
        <strain evidence="1">CGMCC 1.15880</strain>
    </source>
</reference>
<dbReference type="Gene3D" id="3.40.630.40">
    <property type="entry name" value="Zn-dependent exopeptidases"/>
    <property type="match status" value="1"/>
</dbReference>
<reference evidence="1" key="2">
    <citation type="submission" date="2020-09" db="EMBL/GenBank/DDBJ databases">
        <authorList>
            <person name="Sun Q."/>
            <person name="Zhou Y."/>
        </authorList>
    </citation>
    <scope>NUCLEOTIDE SEQUENCE</scope>
    <source>
        <strain evidence="1">CGMCC 1.15880</strain>
    </source>
</reference>
<dbReference type="EMBL" id="BMKA01000001">
    <property type="protein sequence ID" value="GGA05130.1"/>
    <property type="molecule type" value="Genomic_DNA"/>
</dbReference>
<accession>A0A916QQT9</accession>
<name>A0A916QQT9_9RHOB</name>
<proteinExistence type="predicted"/>
<organism evidence="1 2">
    <name type="scientific">Neptunicoccus cionae</name>
    <dbReference type="NCBI Taxonomy" id="2035344"/>
    <lineage>
        <taxon>Bacteria</taxon>
        <taxon>Pseudomonadati</taxon>
        <taxon>Pseudomonadota</taxon>
        <taxon>Alphaproteobacteria</taxon>
        <taxon>Rhodobacterales</taxon>
        <taxon>Paracoccaceae</taxon>
        <taxon>Neptunicoccus</taxon>
    </lineage>
</organism>
<gene>
    <name evidence="1" type="ORF">GCM10011498_00710</name>
</gene>
<dbReference type="AlphaFoldDB" id="A0A916QQT9"/>
<keyword evidence="2" id="KW-1185">Reference proteome</keyword>
<dbReference type="InterPro" id="IPR007709">
    <property type="entry name" value="N-FG_amidohydro"/>
</dbReference>
<sequence>MTPVEYHLHLPETITCGAVFSSPHSGRDYPAAFLQESVLDSVAIRSSEDAFVDELFGAVTDFGAPLLCASAPRAYVDLNRGIDELDSAVIEGVRAFKGNPRVASGLGVIPRVVSEGRALISGKISINEAEARLERYYTPYHDQLGDLLQTARAAFGQVLLVDCHSMPHEAVANVSGMFGRAPDIVLGDRFGSSCDNAFVEEIESFLKQEGFRVARNTPFAGAYIAQAYGRPSSGQHCVQIEIDRSLYLDEKTVTKSDRFDDVRRSLGRVAAQICQLTDWPMQMAAE</sequence>
<evidence type="ECO:0000313" key="2">
    <source>
        <dbReference type="Proteomes" id="UP000628017"/>
    </source>
</evidence>
<dbReference type="RefSeq" id="WP_188669817.1">
    <property type="nucleotide sequence ID" value="NZ_BMKA01000001.1"/>
</dbReference>
<dbReference type="Pfam" id="PF05013">
    <property type="entry name" value="FGase"/>
    <property type="match status" value="1"/>
</dbReference>
<protein>
    <submittedName>
        <fullName evidence="1">N-formylglutamate amidohydrolase</fullName>
    </submittedName>
</protein>
<evidence type="ECO:0000313" key="1">
    <source>
        <dbReference type="EMBL" id="GGA05130.1"/>
    </source>
</evidence>
<comment type="caution">
    <text evidence="1">The sequence shown here is derived from an EMBL/GenBank/DDBJ whole genome shotgun (WGS) entry which is preliminary data.</text>
</comment>